<protein>
    <submittedName>
        <fullName evidence="3">FecR family protein</fullName>
    </submittedName>
</protein>
<feature type="domain" description="FecR protein" evidence="1">
    <location>
        <begin position="110"/>
        <end position="202"/>
    </location>
</feature>
<proteinExistence type="predicted"/>
<dbReference type="Proteomes" id="UP000787568">
    <property type="component" value="Unassembled WGS sequence"/>
</dbReference>
<comment type="caution">
    <text evidence="3">The sequence shown here is derived from an EMBL/GenBank/DDBJ whole genome shotgun (WGS) entry which is preliminary data.</text>
</comment>
<evidence type="ECO:0000259" key="1">
    <source>
        <dbReference type="Pfam" id="PF04773"/>
    </source>
</evidence>
<organism evidence="3 4">
    <name type="scientific">Pseudomonas chlororaphis subsp. aurantiaca</name>
    <dbReference type="NCBI Taxonomy" id="86192"/>
    <lineage>
        <taxon>Bacteria</taxon>
        <taxon>Pseudomonadati</taxon>
        <taxon>Pseudomonadota</taxon>
        <taxon>Gammaproteobacteria</taxon>
        <taxon>Pseudomonadales</taxon>
        <taxon>Pseudomonadaceae</taxon>
        <taxon>Pseudomonas</taxon>
    </lineage>
</organism>
<gene>
    <name evidence="3" type="ORF">I8747_18140</name>
</gene>
<dbReference type="InterPro" id="IPR006860">
    <property type="entry name" value="FecR"/>
</dbReference>
<dbReference type="EMBL" id="JAEEFW010000006">
    <property type="protein sequence ID" value="MBU4634725.1"/>
    <property type="molecule type" value="Genomic_DNA"/>
</dbReference>
<dbReference type="PIRSF" id="PIRSF018266">
    <property type="entry name" value="FecR"/>
    <property type="match status" value="1"/>
</dbReference>
<dbReference type="PANTHER" id="PTHR30273:SF2">
    <property type="entry name" value="PROTEIN FECR"/>
    <property type="match status" value="1"/>
</dbReference>
<name>A0AAJ0ZM16_9PSED</name>
<evidence type="ECO:0000313" key="4">
    <source>
        <dbReference type="Proteomes" id="UP000787568"/>
    </source>
</evidence>
<sequence>MTQAAPTSEELFAEACGWHFRLQAEDVTPAELEAFAVWLEQGSAQDAAWQEVQAMLGGLRQPARAIRRAEQAAWRQPARRWRAWACAAAVLLAVGLTLQNTPWLDRLRADYATGTGESRTIELADGSQLQLNTDSAVQVRMSAGERQVRLLRGEGFFEVTRDPARPFVVQSGDGWVKVLGTQFSVARRDEQTRVQVAQGKVEVSAGSGAPVYLEPGRAVEFQGQRLADVHGFDPASGFAWRQRQLVFRQQPLSDVVSELNRYWPGKTLVLGEDLRQRVVSGVFEIDKPDAVIKALEYTLNLRAEHYTPYLLVLREGKAS</sequence>
<accession>A0AAJ0ZM16</accession>
<reference evidence="3" key="1">
    <citation type="submission" date="2020-12" db="EMBL/GenBank/DDBJ databases">
        <title>Generalized mutagenesis with transposon Tn5. A laboratory procedure for the identification of genes responsible for a bacterial phenotype and its regulation, illustrated with phenazine production in Pseudomonas chlororaphis.</title>
        <authorList>
            <person name="Muzio F."/>
            <person name="Sobrero P."/>
            <person name="Agaras B."/>
            <person name="Valverde C."/>
        </authorList>
    </citation>
    <scope>NUCLEOTIDE SEQUENCE</scope>
    <source>
        <strain evidence="3">SMMP3</strain>
    </source>
</reference>
<evidence type="ECO:0000313" key="3">
    <source>
        <dbReference type="EMBL" id="MBU4634725.1"/>
    </source>
</evidence>
<dbReference type="PANTHER" id="PTHR30273">
    <property type="entry name" value="PERIPLASMIC SIGNAL SENSOR AND SIGMA FACTOR ACTIVATOR FECR-RELATED"/>
    <property type="match status" value="1"/>
</dbReference>
<dbReference type="InterPro" id="IPR032623">
    <property type="entry name" value="FecR_N"/>
</dbReference>
<dbReference type="Pfam" id="PF04773">
    <property type="entry name" value="FecR"/>
    <property type="match status" value="1"/>
</dbReference>
<dbReference type="GO" id="GO:0016989">
    <property type="term" value="F:sigma factor antagonist activity"/>
    <property type="evidence" value="ECO:0007669"/>
    <property type="project" value="TreeGrafter"/>
</dbReference>
<dbReference type="Pfam" id="PF16220">
    <property type="entry name" value="DUF4880"/>
    <property type="match status" value="1"/>
</dbReference>
<dbReference type="InterPro" id="IPR012373">
    <property type="entry name" value="Ferrdict_sens_TM"/>
</dbReference>
<feature type="domain" description="FecR N-terminal" evidence="2">
    <location>
        <begin position="14"/>
        <end position="55"/>
    </location>
</feature>
<evidence type="ECO:0000259" key="2">
    <source>
        <dbReference type="Pfam" id="PF16220"/>
    </source>
</evidence>
<dbReference type="AlphaFoldDB" id="A0AAJ0ZM16"/>